<dbReference type="HAMAP" id="MF_00455">
    <property type="entry name" value="Xylose_isom_A"/>
    <property type="match status" value="1"/>
</dbReference>
<evidence type="ECO:0000256" key="4">
    <source>
        <dbReference type="ARBA" id="ARBA00022629"/>
    </source>
</evidence>
<evidence type="ECO:0000313" key="13">
    <source>
        <dbReference type="Proteomes" id="UP000332594"/>
    </source>
</evidence>
<evidence type="ECO:0000256" key="11">
    <source>
        <dbReference type="RuleBase" id="RU000610"/>
    </source>
</evidence>
<dbReference type="InterPro" id="IPR036237">
    <property type="entry name" value="Xyl_isomerase-like_sf"/>
</dbReference>
<feature type="binding site" evidence="9">
    <location>
        <position position="205"/>
    </location>
    <ligand>
        <name>Mg(2+)</name>
        <dbReference type="ChEBI" id="CHEBI:18420"/>
        <label>1</label>
    </ligand>
</feature>
<dbReference type="GO" id="GO:0005737">
    <property type="term" value="C:cytoplasm"/>
    <property type="evidence" value="ECO:0007669"/>
    <property type="project" value="UniProtKB-SubCell"/>
</dbReference>
<keyword evidence="9" id="KW-0460">Magnesium</keyword>
<evidence type="ECO:0000256" key="9">
    <source>
        <dbReference type="HAMAP-Rule" id="MF_00455"/>
    </source>
</evidence>
<keyword evidence="9" id="KW-0963">Cytoplasm</keyword>
<dbReference type="GO" id="GO:0042732">
    <property type="term" value="P:D-xylose metabolic process"/>
    <property type="evidence" value="ECO:0007669"/>
    <property type="project" value="UniProtKB-UniRule"/>
</dbReference>
<dbReference type="GO" id="GO:0009045">
    <property type="term" value="F:xylose isomerase activity"/>
    <property type="evidence" value="ECO:0007669"/>
    <property type="project" value="UniProtKB-UniRule"/>
</dbReference>
<comment type="subcellular location">
    <subcellularLocation>
        <location evidence="9 11">Cytoplasm</location>
    </subcellularLocation>
</comment>
<name>A0A485CRQ4_RAOTE</name>
<comment type="caution">
    <text evidence="9">Lacks conserved residue(s) required for the propagation of feature annotation.</text>
</comment>
<feature type="binding site" evidence="9">
    <location>
        <position position="137"/>
    </location>
    <ligand>
        <name>Mg(2+)</name>
        <dbReference type="ChEBI" id="CHEBI:18420"/>
        <label>2</label>
    </ligand>
</feature>
<feature type="binding site" evidence="9">
    <location>
        <position position="134"/>
    </location>
    <ligand>
        <name>Mg(2+)</name>
        <dbReference type="ChEBI" id="CHEBI:18420"/>
        <label>1</label>
    </ligand>
</feature>
<dbReference type="EMBL" id="CAADJG010000002">
    <property type="protein sequence ID" value="VFS87370.1"/>
    <property type="molecule type" value="Genomic_DNA"/>
</dbReference>
<dbReference type="EC" id="5.3.1.5" evidence="3 9"/>
<comment type="similarity">
    <text evidence="1 9 10">Belongs to the xylose isomerase family.</text>
</comment>
<comment type="subunit">
    <text evidence="2 9 11">Homotetramer.</text>
</comment>
<dbReference type="AlphaFoldDB" id="A0A485CRQ4"/>
<dbReference type="PROSITE" id="PS51415">
    <property type="entry name" value="XYLOSE_ISOMERASE"/>
    <property type="match status" value="1"/>
</dbReference>
<dbReference type="NCBIfam" id="NF003998">
    <property type="entry name" value="PRK05474.1"/>
    <property type="match status" value="1"/>
</dbReference>
<evidence type="ECO:0000256" key="3">
    <source>
        <dbReference type="ARBA" id="ARBA00011958"/>
    </source>
</evidence>
<feature type="binding site" evidence="9">
    <location>
        <position position="175"/>
    </location>
    <ligand>
        <name>Mg(2+)</name>
        <dbReference type="ChEBI" id="CHEBI:18420"/>
        <label>2</label>
    </ligand>
</feature>
<keyword evidence="7 9" id="KW-0119">Carbohydrate metabolism</keyword>
<dbReference type="SUPFAM" id="SSF51658">
    <property type="entry name" value="Xylose isomerase-like"/>
    <property type="match status" value="1"/>
</dbReference>
<dbReference type="InterPro" id="IPR001998">
    <property type="entry name" value="Xylose_isomerase"/>
</dbReference>
<evidence type="ECO:0000256" key="6">
    <source>
        <dbReference type="ARBA" id="ARBA00023235"/>
    </source>
</evidence>
<comment type="cofactor">
    <cofactor evidence="9">
        <name>Mg(2+)</name>
        <dbReference type="ChEBI" id="CHEBI:18420"/>
    </cofactor>
    <text evidence="9">Binds 2 magnesium ions per subunit.</text>
</comment>
<evidence type="ECO:0000256" key="1">
    <source>
        <dbReference type="ARBA" id="ARBA00005765"/>
    </source>
</evidence>
<dbReference type="PANTHER" id="PTHR48408:SF1">
    <property type="entry name" value="XYLOSE ISOMERASE"/>
    <property type="match status" value="1"/>
</dbReference>
<dbReference type="Proteomes" id="UP000332594">
    <property type="component" value="Unassembled WGS sequence"/>
</dbReference>
<evidence type="ECO:0000256" key="5">
    <source>
        <dbReference type="ARBA" id="ARBA00022723"/>
    </source>
</evidence>
<feature type="binding site" evidence="9">
    <location>
        <position position="134"/>
    </location>
    <ligand>
        <name>Mg(2+)</name>
        <dbReference type="ChEBI" id="CHEBI:18420"/>
        <label>2</label>
    </ligand>
</feature>
<keyword evidence="4 9" id="KW-0859">Xylose metabolism</keyword>
<organism evidence="12 13">
    <name type="scientific">Raoultella terrigena</name>
    <name type="common">Klebsiella terrigena</name>
    <dbReference type="NCBI Taxonomy" id="577"/>
    <lineage>
        <taxon>Bacteria</taxon>
        <taxon>Pseudomonadati</taxon>
        <taxon>Pseudomonadota</taxon>
        <taxon>Gammaproteobacteria</taxon>
        <taxon>Enterobacterales</taxon>
        <taxon>Enterobacteriaceae</taxon>
        <taxon>Klebsiella/Raoultella group</taxon>
        <taxon>Raoultella</taxon>
    </lineage>
</organism>
<evidence type="ECO:0000313" key="12">
    <source>
        <dbReference type="EMBL" id="VFS87370.1"/>
    </source>
</evidence>
<keyword evidence="6 9" id="KW-0413">Isomerase</keyword>
<reference evidence="12 13" key="1">
    <citation type="submission" date="2019-03" db="EMBL/GenBank/DDBJ databases">
        <authorList>
            <consortium name="Pathogen Informatics"/>
        </authorList>
    </citation>
    <scope>NUCLEOTIDE SEQUENCE [LARGE SCALE GENOMIC DNA]</scope>
    <source>
        <strain evidence="12 13">NCTC13038</strain>
    </source>
</reference>
<keyword evidence="5 9" id="KW-0479">Metal-binding</keyword>
<evidence type="ECO:0000256" key="10">
    <source>
        <dbReference type="RuleBase" id="RU000609"/>
    </source>
</evidence>
<feature type="binding site" evidence="9">
    <location>
        <position position="162"/>
    </location>
    <ligand>
        <name>Mg(2+)</name>
        <dbReference type="ChEBI" id="CHEBI:18420"/>
        <label>1</label>
    </ligand>
</feature>
<accession>A0A485CRQ4</accession>
<dbReference type="Gene3D" id="3.20.20.150">
    <property type="entry name" value="Divalent-metal-dependent TIM barrel enzymes"/>
    <property type="match status" value="1"/>
</dbReference>
<feature type="binding site" evidence="9">
    <location>
        <position position="98"/>
    </location>
    <ligand>
        <name>Mg(2+)</name>
        <dbReference type="ChEBI" id="CHEBI:18420"/>
        <label>1</label>
    </ligand>
</feature>
<evidence type="ECO:0000256" key="8">
    <source>
        <dbReference type="ARBA" id="ARBA00033659"/>
    </source>
</evidence>
<evidence type="ECO:0000256" key="2">
    <source>
        <dbReference type="ARBA" id="ARBA00011881"/>
    </source>
</evidence>
<dbReference type="GO" id="GO:0000287">
    <property type="term" value="F:magnesium ion binding"/>
    <property type="evidence" value="ECO:0007669"/>
    <property type="project" value="UniProtKB-UniRule"/>
</dbReference>
<comment type="catalytic activity">
    <reaction evidence="8 9 10">
        <text>alpha-D-xylose = alpha-D-xylulofuranose</text>
        <dbReference type="Rhea" id="RHEA:22816"/>
        <dbReference type="ChEBI" id="CHEBI:28518"/>
        <dbReference type="ChEBI" id="CHEBI:188998"/>
        <dbReference type="EC" id="5.3.1.5"/>
    </reaction>
</comment>
<protein>
    <recommendedName>
        <fullName evidence="3 9">Xylose isomerase</fullName>
        <ecNumber evidence="3 9">5.3.1.5</ecNumber>
    </recommendedName>
</protein>
<evidence type="ECO:0000256" key="7">
    <source>
        <dbReference type="ARBA" id="ARBA00023277"/>
    </source>
</evidence>
<dbReference type="PANTHER" id="PTHR48408">
    <property type="match status" value="1"/>
</dbReference>
<gene>
    <name evidence="12" type="primary">xylA_1</name>
    <name evidence="9" type="synonym">xylA</name>
    <name evidence="12" type="ORF">NCTC13038_05574</name>
</gene>
<proteinExistence type="inferred from homology"/>
<sequence>MKLLWGTANCFTNPRYGAGAATNPDPEVFSWAATQVVTAMDATHKLGGENYVLWGGREGYETLLNTDLRQEREQIGRFMQLVVEHKHKIGFQGTLLIEPKPQEPTKHQYDYDASTVYGFLKQFGLEKEIKLNIEANHATLAGHSFHHEIATAIALGLFGSVDANRGDPQLGWDTDQFPNSVEENALVMYEILKAGGFTTGGMNFDAKVRRQSTDKYDLFYGHIGAMDTMALSLKVAARMIEDGELDKRVAKRYAGWNGDLGQQILKGQMTLTEIAQHAAQHNLAPQHQSGHQEQLENLVNHYLFDK</sequence>
<feature type="binding site" evidence="9">
    <location>
        <position position="173"/>
    </location>
    <ligand>
        <name>Mg(2+)</name>
        <dbReference type="ChEBI" id="CHEBI:18420"/>
        <label>2</label>
    </ligand>
</feature>
<dbReference type="PRINTS" id="PR00688">
    <property type="entry name" value="XYLOSISMRASE"/>
</dbReference>